<sequence>MNQIAYKFVSWDVPALESLAGSKAYILRKRLNDGGTLTREEKDWITREVNHNTYFKDSIPLLGYRFNFVDVLKTFVVKQYGHYTEYKGVDKTSIRSMLYGRVERIVEL</sequence>
<protein>
    <submittedName>
        <fullName evidence="1">Putative molybdenum import ATP-binding protein modC</fullName>
    </submittedName>
</protein>
<proteinExistence type="predicted"/>
<keyword evidence="1" id="KW-0067">ATP-binding</keyword>
<evidence type="ECO:0000313" key="1">
    <source>
        <dbReference type="EMBL" id="EXZ29058.1"/>
    </source>
</evidence>
<dbReference type="GO" id="GO:0005524">
    <property type="term" value="F:ATP binding"/>
    <property type="evidence" value="ECO:0007669"/>
    <property type="project" value="UniProtKB-KW"/>
</dbReference>
<dbReference type="AlphaFoldDB" id="A0A015XBF8"/>
<keyword evidence="1" id="KW-0547">Nucleotide-binding</keyword>
<comment type="caution">
    <text evidence="1">The sequence shown here is derived from an EMBL/GenBank/DDBJ whole genome shotgun (WGS) entry which is preliminary data.</text>
</comment>
<organism evidence="1 2">
    <name type="scientific">Bacteroides fragilis str. S36L11</name>
    <dbReference type="NCBI Taxonomy" id="1339327"/>
    <lineage>
        <taxon>Bacteria</taxon>
        <taxon>Pseudomonadati</taxon>
        <taxon>Bacteroidota</taxon>
        <taxon>Bacteroidia</taxon>
        <taxon>Bacteroidales</taxon>
        <taxon>Bacteroidaceae</taxon>
        <taxon>Bacteroides</taxon>
    </lineage>
</organism>
<accession>A0A015XBF8</accession>
<dbReference type="GeneID" id="99669047"/>
<dbReference type="PATRIC" id="fig|1339327.3.peg.2371"/>
<gene>
    <name evidence="1" type="ORF">M136_1733</name>
</gene>
<name>A0A015XBF8_BACFG</name>
<dbReference type="EMBL" id="JGDJ01000177">
    <property type="protein sequence ID" value="EXZ29058.1"/>
    <property type="molecule type" value="Genomic_DNA"/>
</dbReference>
<evidence type="ECO:0000313" key="2">
    <source>
        <dbReference type="Proteomes" id="UP000022082"/>
    </source>
</evidence>
<dbReference type="Proteomes" id="UP000022082">
    <property type="component" value="Unassembled WGS sequence"/>
</dbReference>
<reference evidence="1 2" key="1">
    <citation type="submission" date="2014-02" db="EMBL/GenBank/DDBJ databases">
        <authorList>
            <person name="Sears C."/>
            <person name="Carroll K."/>
            <person name="Sack B.R."/>
            <person name="Qadri F."/>
            <person name="Myers L.L."/>
            <person name="Chung G.-T."/>
            <person name="Escheverria P."/>
            <person name="Fraser C.M."/>
            <person name="Sadzewicz L."/>
            <person name="Shefchek K.A."/>
            <person name="Tallon L."/>
            <person name="Das S.P."/>
            <person name="Daugherty S."/>
            <person name="Mongodin E.F."/>
        </authorList>
    </citation>
    <scope>NUCLEOTIDE SEQUENCE [LARGE SCALE GENOMIC DNA]</scope>
    <source>
        <strain evidence="1 2">S36L11</strain>
    </source>
</reference>
<dbReference type="RefSeq" id="WP_004295437.1">
    <property type="nucleotide sequence ID" value="NZ_JGDJ01000177.1"/>
</dbReference>